<comment type="caution">
    <text evidence="1">The sequence shown here is derived from an EMBL/GenBank/DDBJ whole genome shotgun (WGS) entry which is preliminary data.</text>
</comment>
<dbReference type="Proteomes" id="UP000293547">
    <property type="component" value="Unassembled WGS sequence"/>
</dbReference>
<name>A0ACB6G3M9_9PLEO</name>
<evidence type="ECO:0000313" key="1">
    <source>
        <dbReference type="EMBL" id="KAB2111332.1"/>
    </source>
</evidence>
<evidence type="ECO:0000313" key="2">
    <source>
        <dbReference type="Proteomes" id="UP000293547"/>
    </source>
</evidence>
<dbReference type="EMBL" id="PDWZ02000001">
    <property type="protein sequence ID" value="KAB2111332.1"/>
    <property type="molecule type" value="Genomic_DNA"/>
</dbReference>
<reference evidence="1 2" key="1">
    <citation type="journal article" date="2019" name="bioRxiv">
        <title>Genomics, evolutionary history and diagnostics of the Alternaria alternata species group including apple and Asian pear pathotypes.</title>
        <authorList>
            <person name="Armitage A.D."/>
            <person name="Cockerton H.M."/>
            <person name="Sreenivasaprasad S."/>
            <person name="Woodhall J.W."/>
            <person name="Lane C.R."/>
            <person name="Harrison R.J."/>
            <person name="Clarkson J.P."/>
        </authorList>
    </citation>
    <scope>NUCLEOTIDE SEQUENCE [LARGE SCALE GENOMIC DNA]</scope>
    <source>
        <strain evidence="1 2">FERA 650</strain>
    </source>
</reference>
<organism evidence="1 2">
    <name type="scientific">Alternaria gaisen</name>
    <dbReference type="NCBI Taxonomy" id="167740"/>
    <lineage>
        <taxon>Eukaryota</taxon>
        <taxon>Fungi</taxon>
        <taxon>Dikarya</taxon>
        <taxon>Ascomycota</taxon>
        <taxon>Pezizomycotina</taxon>
        <taxon>Dothideomycetes</taxon>
        <taxon>Pleosporomycetidae</taxon>
        <taxon>Pleosporales</taxon>
        <taxon>Pleosporineae</taxon>
        <taxon>Pleosporaceae</taxon>
        <taxon>Alternaria</taxon>
        <taxon>Alternaria sect. Alternaria</taxon>
    </lineage>
</organism>
<protein>
    <submittedName>
        <fullName evidence="1">Uncharacterized protein</fullName>
    </submittedName>
</protein>
<gene>
    <name evidence="1" type="ORF">AG0111_0g1040</name>
</gene>
<accession>A0ACB6G3M9</accession>
<sequence length="124" mass="14063">MSNDATVPIRVEFRQVVKLIFARTPLLSFYSGGLEILFANQKKYDLDLPAKDESGEPANVAFLVRHLCDKVMKDPRKELFVLDDTVRPGILVLINEADWELEGEDKYEVQKGDHIMFVSTLHGG</sequence>
<proteinExistence type="predicted"/>
<keyword evidence="2" id="KW-1185">Reference proteome</keyword>